<dbReference type="GO" id="GO:0098703">
    <property type="term" value="P:calcium ion import across plasma membrane"/>
    <property type="evidence" value="ECO:0007669"/>
    <property type="project" value="InterPro"/>
</dbReference>
<name>A0AAX4H971_9ASCO</name>
<dbReference type="Proteomes" id="UP001338582">
    <property type="component" value="Chromosome 3"/>
</dbReference>
<reference evidence="2 3" key="1">
    <citation type="submission" date="2023-10" db="EMBL/GenBank/DDBJ databases">
        <title>Draft Genome Sequence of Candida saopaulonensis from a very Premature Infant with Sepsis.</title>
        <authorList>
            <person name="Ning Y."/>
            <person name="Dai R."/>
            <person name="Xiao M."/>
            <person name="Xu Y."/>
            <person name="Yan Q."/>
            <person name="Zhang L."/>
        </authorList>
    </citation>
    <scope>NUCLEOTIDE SEQUENCE [LARGE SCALE GENOMIC DNA]</scope>
    <source>
        <strain evidence="2 3">19XY460</strain>
    </source>
</reference>
<evidence type="ECO:0000313" key="2">
    <source>
        <dbReference type="EMBL" id="WPK25048.1"/>
    </source>
</evidence>
<organism evidence="2 3">
    <name type="scientific">Australozyma saopauloensis</name>
    <dbReference type="NCBI Taxonomy" id="291208"/>
    <lineage>
        <taxon>Eukaryota</taxon>
        <taxon>Fungi</taxon>
        <taxon>Dikarya</taxon>
        <taxon>Ascomycota</taxon>
        <taxon>Saccharomycotina</taxon>
        <taxon>Pichiomycetes</taxon>
        <taxon>Metschnikowiaceae</taxon>
        <taxon>Australozyma</taxon>
    </lineage>
</organism>
<gene>
    <name evidence="2" type="ORF">PUMCH_002349</name>
</gene>
<keyword evidence="1" id="KW-0732">Signal</keyword>
<dbReference type="KEGG" id="asau:88173414"/>
<feature type="chain" id="PRO_5043735630" description="Stretch-activated cation channel MID1" evidence="1">
    <location>
        <begin position="20"/>
        <end position="490"/>
    </location>
</feature>
<dbReference type="AlphaFoldDB" id="A0AAX4H971"/>
<dbReference type="PANTHER" id="PTHR39142:SF1">
    <property type="entry name" value="AEL197CP"/>
    <property type="match status" value="1"/>
</dbReference>
<protein>
    <recommendedName>
        <fullName evidence="4">Stretch-activated cation channel MID1</fullName>
    </recommendedName>
</protein>
<keyword evidence="3" id="KW-1185">Reference proteome</keyword>
<dbReference type="PANTHER" id="PTHR39142">
    <property type="entry name" value="MID1P"/>
    <property type="match status" value="1"/>
</dbReference>
<dbReference type="EMBL" id="CP138896">
    <property type="protein sequence ID" value="WPK25048.1"/>
    <property type="molecule type" value="Genomic_DNA"/>
</dbReference>
<evidence type="ECO:0000256" key="1">
    <source>
        <dbReference type="SAM" id="SignalP"/>
    </source>
</evidence>
<dbReference type="RefSeq" id="XP_062877431.1">
    <property type="nucleotide sequence ID" value="XM_063021361.1"/>
</dbReference>
<feature type="signal peptide" evidence="1">
    <location>
        <begin position="1"/>
        <end position="19"/>
    </location>
</feature>
<dbReference type="GeneID" id="88173414"/>
<dbReference type="GO" id="GO:0005262">
    <property type="term" value="F:calcium channel activity"/>
    <property type="evidence" value="ECO:0007669"/>
    <property type="project" value="InterPro"/>
</dbReference>
<dbReference type="InterPro" id="IPR024338">
    <property type="entry name" value="MID1/Yam8"/>
</dbReference>
<evidence type="ECO:0000313" key="3">
    <source>
        <dbReference type="Proteomes" id="UP001338582"/>
    </source>
</evidence>
<evidence type="ECO:0008006" key="4">
    <source>
        <dbReference type="Google" id="ProtNLM"/>
    </source>
</evidence>
<proteinExistence type="predicted"/>
<sequence length="490" mass="54557">MNINLSYFACLFLLAFGAANFVSLNDELIDRSLNLRDDLSNVMDVGSDVQQEILQGQTQYLRYTLNASDFTGQNNTGSYAHLYISGNIALWPASYNFSESDALDICVGLLDILQSNVKPLNCSGFLLGLYGILVPVNVTSQKDIYLSVSAPKSANVSDLWLYLLNLSPDQLAYSWNGNSYLDLLDADDNSALLVTGPLMGRPLNSSSQTFSNLSAGFQIYLYPADYNGLEGMILSYTAITNGPAIYASSNQTLEMTNRGGGLHQQFYIGGLNASTSYVVYLTSWNEDLEVKQVYLGFEFRTMDSAACRIIYNLDFCDQVAYAVPVSSRKEYNSTEALKELYDKEVEHLYANFSKALQQVPCNASNGTAYSPLVTCTDCVNLYKAWLCAVTIPRCSTFDIGYYTDRPVNESRNEFVNEVVQPPLPYNEILPCIELCQDMVRTCPAQLKLSCPVKQDFVMQSYGVFSNSLANDTCNLISNQYFKLTWKAWNT</sequence>
<accession>A0AAX4H971</accession>
<dbReference type="Pfam" id="PF12929">
    <property type="entry name" value="Mid1"/>
    <property type="match status" value="1"/>
</dbReference>